<dbReference type="Proteomes" id="UP000579945">
    <property type="component" value="Unassembled WGS sequence"/>
</dbReference>
<dbReference type="EMBL" id="JACIBV010000003">
    <property type="protein sequence ID" value="MBB3733844.1"/>
    <property type="molecule type" value="Genomic_DNA"/>
</dbReference>
<proteinExistence type="predicted"/>
<protein>
    <submittedName>
        <fullName evidence="1">Uncharacterized protein</fullName>
    </submittedName>
</protein>
<evidence type="ECO:0000313" key="2">
    <source>
        <dbReference type="Proteomes" id="UP000579945"/>
    </source>
</evidence>
<dbReference type="AlphaFoldDB" id="A0A7W5VD18"/>
<sequence>MTSAIVPQPSTMNIPVWRVRFLRRWLPEVEFDEPDIGDTWGATVLEGVRVRVMISLRSSALKRGSPGVCGVFGKGGHDLVSGLPQAEQSFTLPQGETLALRPGADRGQHIGWHQVIRHPRP</sequence>
<keyword evidence="2" id="KW-1185">Reference proteome</keyword>
<organism evidence="1 2">
    <name type="scientific">Nonomuraea dietziae</name>
    <dbReference type="NCBI Taxonomy" id="65515"/>
    <lineage>
        <taxon>Bacteria</taxon>
        <taxon>Bacillati</taxon>
        <taxon>Actinomycetota</taxon>
        <taxon>Actinomycetes</taxon>
        <taxon>Streptosporangiales</taxon>
        <taxon>Streptosporangiaceae</taxon>
        <taxon>Nonomuraea</taxon>
    </lineage>
</organism>
<dbReference type="GeneID" id="95395765"/>
<accession>A0A7W5VD18</accession>
<reference evidence="1 2" key="1">
    <citation type="submission" date="2020-08" db="EMBL/GenBank/DDBJ databases">
        <title>Sequencing the genomes of 1000 actinobacteria strains.</title>
        <authorList>
            <person name="Klenk H.-P."/>
        </authorList>
    </citation>
    <scope>NUCLEOTIDE SEQUENCE [LARGE SCALE GENOMIC DNA]</scope>
    <source>
        <strain evidence="1 2">DSM 44320</strain>
    </source>
</reference>
<comment type="caution">
    <text evidence="1">The sequence shown here is derived from an EMBL/GenBank/DDBJ whole genome shotgun (WGS) entry which is preliminary data.</text>
</comment>
<dbReference type="RefSeq" id="WP_183662590.1">
    <property type="nucleotide sequence ID" value="NZ_JACIBV010000003.1"/>
</dbReference>
<gene>
    <name evidence="1" type="ORF">FHR33_009797</name>
</gene>
<evidence type="ECO:0000313" key="1">
    <source>
        <dbReference type="EMBL" id="MBB3733844.1"/>
    </source>
</evidence>
<name>A0A7W5VD18_9ACTN</name>